<accession>A0ABP9X0H0</accession>
<dbReference type="Gene3D" id="1.10.287.1060">
    <property type="entry name" value="ESAT-6-like"/>
    <property type="match status" value="1"/>
</dbReference>
<dbReference type="InterPro" id="IPR036689">
    <property type="entry name" value="ESAT-6-like_sf"/>
</dbReference>
<dbReference type="CDD" id="cd20745">
    <property type="entry name" value="FIX_RhsA_AHH_HNH-like"/>
    <property type="match status" value="1"/>
</dbReference>
<protein>
    <recommendedName>
        <fullName evidence="3">WXG100 family type VII secretion target</fullName>
    </recommendedName>
</protein>
<dbReference type="Pfam" id="PF06013">
    <property type="entry name" value="WXG100"/>
    <property type="match status" value="1"/>
</dbReference>
<reference evidence="1 2" key="1">
    <citation type="submission" date="2024-02" db="EMBL/GenBank/DDBJ databases">
        <title>Herpetosiphon gulosus NBRC 112829.</title>
        <authorList>
            <person name="Ichikawa N."/>
            <person name="Katano-Makiyama Y."/>
            <person name="Hidaka K."/>
        </authorList>
    </citation>
    <scope>NUCLEOTIDE SEQUENCE [LARGE SCALE GENOMIC DNA]</scope>
    <source>
        <strain evidence="1 2">NBRC 112829</strain>
    </source>
</reference>
<dbReference type="SUPFAM" id="SSF140453">
    <property type="entry name" value="EsxAB dimer-like"/>
    <property type="match status" value="1"/>
</dbReference>
<evidence type="ECO:0008006" key="3">
    <source>
        <dbReference type="Google" id="ProtNLM"/>
    </source>
</evidence>
<evidence type="ECO:0000313" key="1">
    <source>
        <dbReference type="EMBL" id="GAA5528291.1"/>
    </source>
</evidence>
<comment type="caution">
    <text evidence="1">The sequence shown here is derived from an EMBL/GenBank/DDBJ whole genome shotgun (WGS) entry which is preliminary data.</text>
</comment>
<organism evidence="1 2">
    <name type="scientific">Herpetosiphon gulosus</name>
    <dbReference type="NCBI Taxonomy" id="1973496"/>
    <lineage>
        <taxon>Bacteria</taxon>
        <taxon>Bacillati</taxon>
        <taxon>Chloroflexota</taxon>
        <taxon>Chloroflexia</taxon>
        <taxon>Herpetosiphonales</taxon>
        <taxon>Herpetosiphonaceae</taxon>
        <taxon>Herpetosiphon</taxon>
    </lineage>
</organism>
<name>A0ABP9X0H0_9CHLR</name>
<proteinExistence type="predicted"/>
<sequence>MTAPIVQAEYEQLKQIATKFGQLADRVATLQQQLNQQHQRLADGGWEGAAFAAFDREYTGEVVPTLKRLEHTFKVAQSLTGEISKVFRQAEEEAAALFKGNLLAAAAKKDEGSWWSKAWNKASEWVHGGLDVLGFIPGFGEIADGVNALIYLAEGRYIEAGISAAAMVPIVGDLGKLGKWGVKAGKEIVEEVAEEGAERVVKEVAEEVVEEGAERVVKNVAQETLEETAQRIPNIASNLPKNPDDLLKQGWKEISHPNAAANGHRTFQDPSGLTMRFDKGKPGQPGFEGVDHYHIENPHATHKKVDKYFDRDGNPVNNGSGPSHIVVE</sequence>
<dbReference type="InterPro" id="IPR010310">
    <property type="entry name" value="T7SS_ESAT-6-like"/>
</dbReference>
<dbReference type="RefSeq" id="WP_345721905.1">
    <property type="nucleotide sequence ID" value="NZ_BAABRU010000006.1"/>
</dbReference>
<dbReference type="EMBL" id="BAABRU010000006">
    <property type="protein sequence ID" value="GAA5528291.1"/>
    <property type="molecule type" value="Genomic_DNA"/>
</dbReference>
<dbReference type="Proteomes" id="UP001428290">
    <property type="component" value="Unassembled WGS sequence"/>
</dbReference>
<dbReference type="NCBIfam" id="TIGR03930">
    <property type="entry name" value="WXG100_ESAT6"/>
    <property type="match status" value="1"/>
</dbReference>
<evidence type="ECO:0000313" key="2">
    <source>
        <dbReference type="Proteomes" id="UP001428290"/>
    </source>
</evidence>
<keyword evidence="2" id="KW-1185">Reference proteome</keyword>
<gene>
    <name evidence="1" type="ORF">Hgul01_02089</name>
</gene>